<comment type="caution">
    <text evidence="3">The sequence shown here is derived from an EMBL/GenBank/DDBJ whole genome shotgun (WGS) entry which is preliminary data.</text>
</comment>
<feature type="compositionally biased region" description="Polar residues" evidence="1">
    <location>
        <begin position="284"/>
        <end position="294"/>
    </location>
</feature>
<protein>
    <recommendedName>
        <fullName evidence="2">Reverse transcriptase zinc-binding domain-containing protein</fullName>
    </recommendedName>
</protein>
<evidence type="ECO:0000313" key="4">
    <source>
        <dbReference type="Proteomes" id="UP001605036"/>
    </source>
</evidence>
<evidence type="ECO:0000256" key="1">
    <source>
        <dbReference type="SAM" id="MobiDB-lite"/>
    </source>
</evidence>
<name>A0ABD1Y5G2_9MARC</name>
<accession>A0ABD1Y5G2</accession>
<dbReference type="EMBL" id="JBHFFA010000006">
    <property type="protein sequence ID" value="KAL2622011.1"/>
    <property type="molecule type" value="Genomic_DNA"/>
</dbReference>
<feature type="compositionally biased region" description="Basic and acidic residues" evidence="1">
    <location>
        <begin position="250"/>
        <end position="264"/>
    </location>
</feature>
<sequence>METRRLQDSASWRWKGTTEKWEGWIQPSQTWHKLISAEETTDDLASKWPVGECEHTLKERWKKLWGKGGAPRSKLWIWKILRRAFFTGEGARKMQVSTNPCCRCKSTEETVPHLFFDCRDSLKRWKLLQDKAHETHTSFQVGCGLLETVDEAIKTKSKGGILFYIVHNVTKAIWKDRNHTFFHNQQHATPLRVSLEQARLEIASSFNYESPETRWQHGLRALEEINVLISSMEHPEADSASSHAVSYRRSQVDSHCRSSQDRARPPIPEQTVSQSIRAAMHSASHPTGENATNDESSRTEFHESLNAPRINELQVKEDFSAADNSSIPPYSMRELTSAIERICSNEDLNTRPVEELEIDHDGNHVTRNDPTILISSSHPEAHPNEESANSTWRNRDHERLQLN</sequence>
<feature type="region of interest" description="Disordered" evidence="1">
    <location>
        <begin position="238"/>
        <end position="300"/>
    </location>
</feature>
<reference evidence="3 4" key="1">
    <citation type="submission" date="2024-09" db="EMBL/GenBank/DDBJ databases">
        <title>Chromosome-scale assembly of Riccia fluitans.</title>
        <authorList>
            <person name="Paukszto L."/>
            <person name="Sawicki J."/>
            <person name="Karawczyk K."/>
            <person name="Piernik-Szablinska J."/>
            <person name="Szczecinska M."/>
            <person name="Mazdziarz M."/>
        </authorList>
    </citation>
    <scope>NUCLEOTIDE SEQUENCE [LARGE SCALE GENOMIC DNA]</scope>
    <source>
        <strain evidence="3">Rf_01</strain>
        <tissue evidence="3">Aerial parts of the thallus</tissue>
    </source>
</reference>
<feature type="compositionally biased region" description="Basic and acidic residues" evidence="1">
    <location>
        <begin position="393"/>
        <end position="403"/>
    </location>
</feature>
<keyword evidence="4" id="KW-1185">Reference proteome</keyword>
<proteinExistence type="predicted"/>
<feature type="region of interest" description="Disordered" evidence="1">
    <location>
        <begin position="359"/>
        <end position="403"/>
    </location>
</feature>
<evidence type="ECO:0000313" key="3">
    <source>
        <dbReference type="EMBL" id="KAL2622011.1"/>
    </source>
</evidence>
<gene>
    <name evidence="3" type="ORF">R1flu_002216</name>
</gene>
<organism evidence="3 4">
    <name type="scientific">Riccia fluitans</name>
    <dbReference type="NCBI Taxonomy" id="41844"/>
    <lineage>
        <taxon>Eukaryota</taxon>
        <taxon>Viridiplantae</taxon>
        <taxon>Streptophyta</taxon>
        <taxon>Embryophyta</taxon>
        <taxon>Marchantiophyta</taxon>
        <taxon>Marchantiopsida</taxon>
        <taxon>Marchantiidae</taxon>
        <taxon>Marchantiales</taxon>
        <taxon>Ricciaceae</taxon>
        <taxon>Riccia</taxon>
    </lineage>
</organism>
<dbReference type="InterPro" id="IPR026960">
    <property type="entry name" value="RVT-Znf"/>
</dbReference>
<evidence type="ECO:0000259" key="2">
    <source>
        <dbReference type="Pfam" id="PF13966"/>
    </source>
</evidence>
<dbReference type="Proteomes" id="UP001605036">
    <property type="component" value="Unassembled WGS sequence"/>
</dbReference>
<dbReference type="Pfam" id="PF13966">
    <property type="entry name" value="zf-RVT"/>
    <property type="match status" value="1"/>
</dbReference>
<dbReference type="AlphaFoldDB" id="A0ABD1Y5G2"/>
<feature type="domain" description="Reverse transcriptase zinc-binding" evidence="2">
    <location>
        <begin position="58"/>
        <end position="125"/>
    </location>
</feature>